<name>A0A0F9J1G7_9ZZZZ</name>
<evidence type="ECO:0000313" key="1">
    <source>
        <dbReference type="EMBL" id="KKM63489.1"/>
    </source>
</evidence>
<feature type="non-terminal residue" evidence="1">
    <location>
        <position position="403"/>
    </location>
</feature>
<proteinExistence type="predicted"/>
<gene>
    <name evidence="1" type="ORF">LCGC14_1510920</name>
</gene>
<protein>
    <submittedName>
        <fullName evidence="1">Uncharacterized protein</fullName>
    </submittedName>
</protein>
<organism evidence="1">
    <name type="scientific">marine sediment metagenome</name>
    <dbReference type="NCBI Taxonomy" id="412755"/>
    <lineage>
        <taxon>unclassified sequences</taxon>
        <taxon>metagenomes</taxon>
        <taxon>ecological metagenomes</taxon>
    </lineage>
</organism>
<dbReference type="AlphaFoldDB" id="A0A0F9J1G7"/>
<accession>A0A0F9J1G7</accession>
<dbReference type="EMBL" id="LAZR01011088">
    <property type="protein sequence ID" value="KKM63489.1"/>
    <property type="molecule type" value="Genomic_DNA"/>
</dbReference>
<sequence length="403" mass="44625">MLHLKPMLVPKWPKLAWVASLTEGEEEIRVLHGPMVEVGEDWLAEAVWAGEFAAGDFDETDLVFGTGIRCRKGTVVFVSSGSTVDRLWDVAIGKATYVANSLPALLATTDLSLRSDYQGYSRDICTSVRGPQSGKRKLPTSGAPCRSTYFANLLYDGEALRETEKPNTAPSFACFGDYRDYLCESAASLGGNSRSSSRQHQPVLATTVSTGYDSAAGAVVARWASCRQALTLRQSHSCWRGSDSGKALADRLGLECREYDRIVPHHPFEQTLWAAAGRPGDLNLAVFEYPGPLCVLFTGFHGDKIWAKTRTEINDPMQRGDISGLGLCEYRLWQGLFHCPVPFWGVRQRAAIQDLSSSAEMQEWSLGNRYDRPVPRRLVEEQGVPRHLFGMRKRVTVTEAPFL</sequence>
<reference evidence="1" key="1">
    <citation type="journal article" date="2015" name="Nature">
        <title>Complex archaea that bridge the gap between prokaryotes and eukaryotes.</title>
        <authorList>
            <person name="Spang A."/>
            <person name="Saw J.H."/>
            <person name="Jorgensen S.L."/>
            <person name="Zaremba-Niedzwiedzka K."/>
            <person name="Martijn J."/>
            <person name="Lind A.E."/>
            <person name="van Eijk R."/>
            <person name="Schleper C."/>
            <person name="Guy L."/>
            <person name="Ettema T.J."/>
        </authorList>
    </citation>
    <scope>NUCLEOTIDE SEQUENCE</scope>
</reference>
<comment type="caution">
    <text evidence="1">The sequence shown here is derived from an EMBL/GenBank/DDBJ whole genome shotgun (WGS) entry which is preliminary data.</text>
</comment>